<evidence type="ECO:0000313" key="3">
    <source>
        <dbReference type="Proteomes" id="UP000251960"/>
    </source>
</evidence>
<dbReference type="AlphaFoldDB" id="A0A3L6FWG0"/>
<evidence type="ECO:0000313" key="2">
    <source>
        <dbReference type="EMBL" id="PWZ38474.1"/>
    </source>
</evidence>
<comment type="caution">
    <text evidence="2">The sequence shown here is derived from an EMBL/GenBank/DDBJ whole genome shotgun (WGS) entry which is preliminary data.</text>
</comment>
<gene>
    <name evidence="2" type="ORF">Zm00014a_022106</name>
</gene>
<organism evidence="2 3">
    <name type="scientific">Zea mays</name>
    <name type="common">Maize</name>
    <dbReference type="NCBI Taxonomy" id="4577"/>
    <lineage>
        <taxon>Eukaryota</taxon>
        <taxon>Viridiplantae</taxon>
        <taxon>Streptophyta</taxon>
        <taxon>Embryophyta</taxon>
        <taxon>Tracheophyta</taxon>
        <taxon>Spermatophyta</taxon>
        <taxon>Magnoliopsida</taxon>
        <taxon>Liliopsida</taxon>
        <taxon>Poales</taxon>
        <taxon>Poaceae</taxon>
        <taxon>PACMAD clade</taxon>
        <taxon>Panicoideae</taxon>
        <taxon>Andropogonodae</taxon>
        <taxon>Andropogoneae</taxon>
        <taxon>Tripsacinae</taxon>
        <taxon>Zea</taxon>
    </lineage>
</organism>
<sequence>MEERPSPEASAGNSRAEDDFRSCCGDEEEWEDTEESFTAGVAKGELDEASVVKEVGAKEVGARVRKAFQPLFAKKEISIFGSHTHVVQWLVRSVQKQLHSQLLLPPEGFGVTSVAFDSTHGVSIITVVIVEVRVLCDNAKEILMKERNVQDSSDIIAIVLVYCMANNNIIRFHPTRRNINGLLRSCSYDLLYLRSVRLVLHCQILDTDVEYEVAPFFTIIVRARVTKVCAYKDGNVIIDIAVGCQ</sequence>
<proteinExistence type="predicted"/>
<accession>A0A3L6FWG0</accession>
<reference evidence="2 3" key="1">
    <citation type="journal article" date="2018" name="Nat. Genet.">
        <title>Extensive intraspecific gene order and gene structural variations between Mo17 and other maize genomes.</title>
        <authorList>
            <person name="Sun S."/>
            <person name="Zhou Y."/>
            <person name="Chen J."/>
            <person name="Shi J."/>
            <person name="Zhao H."/>
            <person name="Zhao H."/>
            <person name="Song W."/>
            <person name="Zhang M."/>
            <person name="Cui Y."/>
            <person name="Dong X."/>
            <person name="Liu H."/>
            <person name="Ma X."/>
            <person name="Jiao Y."/>
            <person name="Wang B."/>
            <person name="Wei X."/>
            <person name="Stein J.C."/>
            <person name="Glaubitz J.C."/>
            <person name="Lu F."/>
            <person name="Yu G."/>
            <person name="Liang C."/>
            <person name="Fengler K."/>
            <person name="Li B."/>
            <person name="Rafalski A."/>
            <person name="Schnable P.S."/>
            <person name="Ware D.H."/>
            <person name="Buckler E.S."/>
            <person name="Lai J."/>
        </authorList>
    </citation>
    <scope>NUCLEOTIDE SEQUENCE [LARGE SCALE GENOMIC DNA]</scope>
    <source>
        <strain evidence="3">cv. Missouri 17</strain>
        <tissue evidence="2">Seedling</tissue>
    </source>
</reference>
<feature type="region of interest" description="Disordered" evidence="1">
    <location>
        <begin position="1"/>
        <end position="37"/>
    </location>
</feature>
<dbReference type="Proteomes" id="UP000251960">
    <property type="component" value="Chromosome 2"/>
</dbReference>
<protein>
    <submittedName>
        <fullName evidence="2">Uncharacterized protein</fullName>
    </submittedName>
</protein>
<name>A0A3L6FWG0_MAIZE</name>
<feature type="compositionally biased region" description="Acidic residues" evidence="1">
    <location>
        <begin position="25"/>
        <end position="35"/>
    </location>
</feature>
<dbReference type="EMBL" id="NCVQ01000003">
    <property type="protein sequence ID" value="PWZ38474.1"/>
    <property type="molecule type" value="Genomic_DNA"/>
</dbReference>
<evidence type="ECO:0000256" key="1">
    <source>
        <dbReference type="SAM" id="MobiDB-lite"/>
    </source>
</evidence>